<name>A0A1I6TIK2_9BACI</name>
<reference evidence="1 4" key="2">
    <citation type="submission" date="2019-07" db="EMBL/GenBank/DDBJ databases">
        <title>Whole genome shotgun sequence of Halolactibacillus miurensis NBRC 100873.</title>
        <authorList>
            <person name="Hosoyama A."/>
            <person name="Uohara A."/>
            <person name="Ohji S."/>
            <person name="Ichikawa N."/>
        </authorList>
    </citation>
    <scope>NUCLEOTIDE SEQUENCE [LARGE SCALE GENOMIC DNA]</scope>
    <source>
        <strain evidence="1 4">NBRC 100873</strain>
    </source>
</reference>
<keyword evidence="4" id="KW-1185">Reference proteome</keyword>
<dbReference type="OrthoDB" id="9785306at2"/>
<dbReference type="EMBL" id="FPAI01000015">
    <property type="protein sequence ID" value="SFS88837.1"/>
    <property type="molecule type" value="Genomic_DNA"/>
</dbReference>
<evidence type="ECO:0000313" key="1">
    <source>
        <dbReference type="EMBL" id="GEM04678.1"/>
    </source>
</evidence>
<protein>
    <submittedName>
        <fullName evidence="2">Spore coat assemly protein</fullName>
    </submittedName>
    <submittedName>
        <fullName evidence="1">Sporulation peptidase YabG</fullName>
    </submittedName>
</protein>
<organism evidence="2 3">
    <name type="scientific">Halolactibacillus miurensis</name>
    <dbReference type="NCBI Taxonomy" id="306541"/>
    <lineage>
        <taxon>Bacteria</taxon>
        <taxon>Bacillati</taxon>
        <taxon>Bacillota</taxon>
        <taxon>Bacilli</taxon>
        <taxon>Bacillales</taxon>
        <taxon>Bacillaceae</taxon>
        <taxon>Halolactibacillus</taxon>
    </lineage>
</organism>
<sequence length="284" mass="32354">MDISVGDLITRKSYEHDTVFRVIDVTERGVLLAGEDVRLIADAPLHDVVKIDETLRETIIEQADEQKAYAFRLFKQDYQLMKLKHTSMRINEERAFLLPAKVLHLDGDQTYLKKCIKAYQKLGIHVHGLYVKEEEMASVVGDLIEKISPDIVVITGHDSYSEKKGKPNELKAYRHTKDFVETVRAIRKIERHLDQLVIFAGACQSHFQSLIRAGANFASSPERVNIHALDPVYIAAKVCYTSFMDRVTPEDLIRHTLTKQDGIGGIETRGFFRTGMPLIEEDDD</sequence>
<evidence type="ECO:0000313" key="3">
    <source>
        <dbReference type="Proteomes" id="UP000199139"/>
    </source>
</evidence>
<dbReference type="EMBL" id="BJWJ01000015">
    <property type="protein sequence ID" value="GEM04678.1"/>
    <property type="molecule type" value="Genomic_DNA"/>
</dbReference>
<dbReference type="Proteomes" id="UP000321773">
    <property type="component" value="Unassembled WGS sequence"/>
</dbReference>
<dbReference type="Proteomes" id="UP000199139">
    <property type="component" value="Unassembled WGS sequence"/>
</dbReference>
<evidence type="ECO:0000313" key="2">
    <source>
        <dbReference type="EMBL" id="SFS88837.1"/>
    </source>
</evidence>
<reference evidence="2 3" key="1">
    <citation type="submission" date="2016-10" db="EMBL/GenBank/DDBJ databases">
        <authorList>
            <person name="de Groot N.N."/>
        </authorList>
    </citation>
    <scope>NUCLEOTIDE SEQUENCE [LARGE SCALE GENOMIC DNA]</scope>
    <source>
        <strain evidence="2 3">DSM 17074</strain>
    </source>
</reference>
<dbReference type="Pfam" id="PF05582">
    <property type="entry name" value="Peptidase_U57"/>
    <property type="match status" value="1"/>
</dbReference>
<dbReference type="InterPro" id="IPR008764">
    <property type="entry name" value="Peptidase_U57"/>
</dbReference>
<dbReference type="RefSeq" id="WP_062321671.1">
    <property type="nucleotide sequence ID" value="NZ_BJWJ01000015.1"/>
</dbReference>
<dbReference type="STRING" id="306541.SAMN05421668_11548"/>
<evidence type="ECO:0000313" key="4">
    <source>
        <dbReference type="Proteomes" id="UP000321773"/>
    </source>
</evidence>
<dbReference type="PIRSF" id="PIRSF011575">
    <property type="entry name" value="YabG"/>
    <property type="match status" value="1"/>
</dbReference>
<gene>
    <name evidence="1" type="ORF">HMI01_16660</name>
    <name evidence="2" type="ORF">SAMN05421668_11548</name>
</gene>
<dbReference type="NCBIfam" id="TIGR02855">
    <property type="entry name" value="spore_yabG"/>
    <property type="match status" value="1"/>
</dbReference>
<accession>A0A1I6TIK2</accession>
<proteinExistence type="predicted"/>
<dbReference type="AlphaFoldDB" id="A0A1I6TIK2"/>